<dbReference type="GO" id="GO:0008324">
    <property type="term" value="F:monoatomic cation transmembrane transporter activity"/>
    <property type="evidence" value="ECO:0007669"/>
    <property type="project" value="InterPro"/>
</dbReference>
<reference evidence="8 9" key="1">
    <citation type="submission" date="2020-02" db="EMBL/GenBank/DDBJ databases">
        <title>Genome sequencing for Kineobactrum sp. M2.</title>
        <authorList>
            <person name="Park S.-J."/>
        </authorList>
    </citation>
    <scope>NUCLEOTIDE SEQUENCE [LARGE SCALE GENOMIC DNA]</scope>
    <source>
        <strain evidence="8 9">M2</strain>
    </source>
</reference>
<evidence type="ECO:0000256" key="3">
    <source>
        <dbReference type="ARBA" id="ARBA00022475"/>
    </source>
</evidence>
<evidence type="ECO:0000256" key="6">
    <source>
        <dbReference type="ARBA" id="ARBA00023136"/>
    </source>
</evidence>
<keyword evidence="4 7" id="KW-0812">Transmembrane</keyword>
<dbReference type="KEGG" id="kim:G3T16_00265"/>
<keyword evidence="3" id="KW-1003">Cell membrane</keyword>
<evidence type="ECO:0000256" key="1">
    <source>
        <dbReference type="ARBA" id="ARBA00004651"/>
    </source>
</evidence>
<organism evidence="8 9">
    <name type="scientific">Kineobactrum salinum</name>
    <dbReference type="NCBI Taxonomy" id="2708301"/>
    <lineage>
        <taxon>Bacteria</taxon>
        <taxon>Pseudomonadati</taxon>
        <taxon>Pseudomonadota</taxon>
        <taxon>Gammaproteobacteria</taxon>
        <taxon>Cellvibrionales</taxon>
        <taxon>Halieaceae</taxon>
        <taxon>Kineobactrum</taxon>
    </lineage>
</organism>
<dbReference type="InterPro" id="IPR002758">
    <property type="entry name" value="Cation_antiport_E"/>
</dbReference>
<feature type="transmembrane region" description="Helical" evidence="7">
    <location>
        <begin position="28"/>
        <end position="44"/>
    </location>
</feature>
<sequence>MRALRLLSAVIFLFLVWMLWGGLYKTPVLQLGIASCILVVWLTLRMNTAGGELPRLVLLWRMPLYWAWLAGQMVISNIQVLRLVLGPRAALSPRLVEVQAQAASKFARTLLGNSITLTPGTLTINIDGNTITAHCLTDASARGLEGGAMARRVARVDPD</sequence>
<comment type="subcellular location">
    <subcellularLocation>
        <location evidence="1">Cell membrane</location>
        <topology evidence="1">Multi-pass membrane protein</topology>
    </subcellularLocation>
</comment>
<dbReference type="PANTHER" id="PTHR34584:SF1">
    <property type="entry name" value="NA(+)_H(+) ANTIPORTER SUBUNIT E1"/>
    <property type="match status" value="1"/>
</dbReference>
<keyword evidence="5 7" id="KW-1133">Transmembrane helix</keyword>
<feature type="transmembrane region" description="Helical" evidence="7">
    <location>
        <begin position="6"/>
        <end position="23"/>
    </location>
</feature>
<accession>A0A6C0TZF9</accession>
<proteinExistence type="inferred from homology"/>
<dbReference type="Proteomes" id="UP000477680">
    <property type="component" value="Chromosome"/>
</dbReference>
<dbReference type="RefSeq" id="WP_163493338.1">
    <property type="nucleotide sequence ID" value="NZ_CP048711.1"/>
</dbReference>
<evidence type="ECO:0000256" key="7">
    <source>
        <dbReference type="SAM" id="Phobius"/>
    </source>
</evidence>
<evidence type="ECO:0000313" key="8">
    <source>
        <dbReference type="EMBL" id="QIB64087.1"/>
    </source>
</evidence>
<gene>
    <name evidence="8" type="ORF">G3T16_00265</name>
</gene>
<dbReference type="PANTHER" id="PTHR34584">
    <property type="entry name" value="NA(+)/H(+) ANTIPORTER SUBUNIT E1"/>
    <property type="match status" value="1"/>
</dbReference>
<protein>
    <submittedName>
        <fullName evidence="8">Na+/H+ antiporter subunit E</fullName>
    </submittedName>
</protein>
<keyword evidence="6 7" id="KW-0472">Membrane</keyword>
<evidence type="ECO:0000256" key="5">
    <source>
        <dbReference type="ARBA" id="ARBA00022989"/>
    </source>
</evidence>
<feature type="transmembrane region" description="Helical" evidence="7">
    <location>
        <begin position="64"/>
        <end position="85"/>
    </location>
</feature>
<dbReference type="AlphaFoldDB" id="A0A6C0TZF9"/>
<keyword evidence="9" id="KW-1185">Reference proteome</keyword>
<evidence type="ECO:0000313" key="9">
    <source>
        <dbReference type="Proteomes" id="UP000477680"/>
    </source>
</evidence>
<dbReference type="Pfam" id="PF01899">
    <property type="entry name" value="MNHE"/>
    <property type="match status" value="1"/>
</dbReference>
<dbReference type="EMBL" id="CP048711">
    <property type="protein sequence ID" value="QIB64087.1"/>
    <property type="molecule type" value="Genomic_DNA"/>
</dbReference>
<evidence type="ECO:0000256" key="4">
    <source>
        <dbReference type="ARBA" id="ARBA00022692"/>
    </source>
</evidence>
<comment type="similarity">
    <text evidence="2">Belongs to the CPA3 antiporters (TC 2.A.63) subunit E family.</text>
</comment>
<dbReference type="GO" id="GO:0005886">
    <property type="term" value="C:plasma membrane"/>
    <property type="evidence" value="ECO:0007669"/>
    <property type="project" value="UniProtKB-SubCell"/>
</dbReference>
<name>A0A6C0TZF9_9GAMM</name>
<evidence type="ECO:0000256" key="2">
    <source>
        <dbReference type="ARBA" id="ARBA00006228"/>
    </source>
</evidence>